<evidence type="ECO:0000313" key="4">
    <source>
        <dbReference type="Proteomes" id="UP000325313"/>
    </source>
</evidence>
<proteinExistence type="predicted"/>
<evidence type="ECO:0000313" key="3">
    <source>
        <dbReference type="EMBL" id="KAA1118518.1"/>
    </source>
</evidence>
<name>A0A5B0QYZ7_PUCGR</name>
<evidence type="ECO:0000256" key="2">
    <source>
        <dbReference type="SAM" id="MobiDB-lite"/>
    </source>
</evidence>
<organism evidence="3 4">
    <name type="scientific">Puccinia graminis f. sp. tritici</name>
    <dbReference type="NCBI Taxonomy" id="56615"/>
    <lineage>
        <taxon>Eukaryota</taxon>
        <taxon>Fungi</taxon>
        <taxon>Dikarya</taxon>
        <taxon>Basidiomycota</taxon>
        <taxon>Pucciniomycotina</taxon>
        <taxon>Pucciniomycetes</taxon>
        <taxon>Pucciniales</taxon>
        <taxon>Pucciniaceae</taxon>
        <taxon>Puccinia</taxon>
    </lineage>
</organism>
<sequence length="139" mass="15612">MSLQDHQISEHAPNYQPMAHDRYDEGSLQDPIDIPSDSDDPTNTSCSSTTSSAYGSSPQPIEVVNLCILTVSRVQELVRFRRRLRIIAGQRVIRLGSSRGRRSQGHRAVSNRAVLALRDIERELEDLIEDCIMIRAALL</sequence>
<feature type="coiled-coil region" evidence="1">
    <location>
        <begin position="110"/>
        <end position="137"/>
    </location>
</feature>
<feature type="region of interest" description="Disordered" evidence="2">
    <location>
        <begin position="1"/>
        <end position="58"/>
    </location>
</feature>
<dbReference type="Proteomes" id="UP000325313">
    <property type="component" value="Unassembled WGS sequence"/>
</dbReference>
<accession>A0A5B0QYZ7</accession>
<protein>
    <submittedName>
        <fullName evidence="3">Uncharacterized protein</fullName>
    </submittedName>
</protein>
<evidence type="ECO:0000256" key="1">
    <source>
        <dbReference type="SAM" id="Coils"/>
    </source>
</evidence>
<reference evidence="3 4" key="1">
    <citation type="submission" date="2019-05" db="EMBL/GenBank/DDBJ databases">
        <title>Emergence of the Ug99 lineage of the wheat stem rust pathogen through somatic hybridization.</title>
        <authorList>
            <person name="Li F."/>
            <person name="Upadhyaya N.M."/>
            <person name="Sperschneider J."/>
            <person name="Matny O."/>
            <person name="Nguyen-Phuc H."/>
            <person name="Mago R."/>
            <person name="Raley C."/>
            <person name="Miller M.E."/>
            <person name="Silverstein K.A.T."/>
            <person name="Henningsen E."/>
            <person name="Hirsch C.D."/>
            <person name="Visser B."/>
            <person name="Pretorius Z.A."/>
            <person name="Steffenson B.J."/>
            <person name="Schwessinger B."/>
            <person name="Dodds P.N."/>
            <person name="Figueroa M."/>
        </authorList>
    </citation>
    <scope>NUCLEOTIDE SEQUENCE [LARGE SCALE GENOMIC DNA]</scope>
    <source>
        <strain evidence="3 4">Ug99</strain>
    </source>
</reference>
<comment type="caution">
    <text evidence="3">The sequence shown here is derived from an EMBL/GenBank/DDBJ whole genome shotgun (WGS) entry which is preliminary data.</text>
</comment>
<feature type="compositionally biased region" description="Low complexity" evidence="2">
    <location>
        <begin position="28"/>
        <end position="58"/>
    </location>
</feature>
<dbReference type="AlphaFoldDB" id="A0A5B0QYZ7"/>
<dbReference type="EMBL" id="VDEP01000248">
    <property type="protein sequence ID" value="KAA1118518.1"/>
    <property type="molecule type" value="Genomic_DNA"/>
</dbReference>
<gene>
    <name evidence="3" type="ORF">PGTUg99_003032</name>
</gene>
<keyword evidence="1" id="KW-0175">Coiled coil</keyword>